<dbReference type="InterPro" id="IPR004381">
    <property type="entry name" value="Glycerate_kinase"/>
</dbReference>
<dbReference type="Gene3D" id="3.90.1510.10">
    <property type="entry name" value="Glycerate kinase, domain 2"/>
    <property type="match status" value="1"/>
</dbReference>
<dbReference type="GO" id="GO:0031388">
    <property type="term" value="P:organic acid phosphorylation"/>
    <property type="evidence" value="ECO:0007669"/>
    <property type="project" value="UniProtKB-UniRule"/>
</dbReference>
<dbReference type="GO" id="GO:0008887">
    <property type="term" value="F:glycerate kinase activity"/>
    <property type="evidence" value="ECO:0007669"/>
    <property type="project" value="UniProtKB-UniRule"/>
</dbReference>
<evidence type="ECO:0000313" key="5">
    <source>
        <dbReference type="EMBL" id="QIK73741.1"/>
    </source>
</evidence>
<gene>
    <name evidence="5" type="ORF">G7070_00955</name>
</gene>
<keyword evidence="6" id="KW-1185">Reference proteome</keyword>
<dbReference type="AlphaFoldDB" id="A0A6G7YAR6"/>
<evidence type="ECO:0000256" key="3">
    <source>
        <dbReference type="ARBA" id="ARBA00022777"/>
    </source>
</evidence>
<dbReference type="PANTHER" id="PTHR21599">
    <property type="entry name" value="GLYCERATE KINASE"/>
    <property type="match status" value="1"/>
</dbReference>
<proteinExistence type="inferred from homology"/>
<dbReference type="Gene3D" id="3.40.50.10350">
    <property type="entry name" value="Glycerate kinase, domain 1"/>
    <property type="match status" value="1"/>
</dbReference>
<name>A0A6G7YAR6_9ACTN</name>
<accession>A0A6G7YAR6</accession>
<organism evidence="5 6">
    <name type="scientific">Propioniciclava coleopterorum</name>
    <dbReference type="NCBI Taxonomy" id="2714937"/>
    <lineage>
        <taxon>Bacteria</taxon>
        <taxon>Bacillati</taxon>
        <taxon>Actinomycetota</taxon>
        <taxon>Actinomycetes</taxon>
        <taxon>Propionibacteriales</taxon>
        <taxon>Propionibacteriaceae</taxon>
        <taxon>Propioniciclava</taxon>
    </lineage>
</organism>
<protein>
    <submittedName>
        <fullName evidence="5">Glycerate kinase</fullName>
    </submittedName>
</protein>
<evidence type="ECO:0000313" key="6">
    <source>
        <dbReference type="Proteomes" id="UP000501058"/>
    </source>
</evidence>
<evidence type="ECO:0000256" key="2">
    <source>
        <dbReference type="ARBA" id="ARBA00022679"/>
    </source>
</evidence>
<dbReference type="InterPro" id="IPR018197">
    <property type="entry name" value="Glycerate_kinase_RE-like"/>
</dbReference>
<comment type="similarity">
    <text evidence="1 4">Belongs to the glycerate kinase type-1 family.</text>
</comment>
<dbReference type="InterPro" id="IPR036129">
    <property type="entry name" value="Glycerate_kinase_sf"/>
</dbReference>
<keyword evidence="3 4" id="KW-0418">Kinase</keyword>
<keyword evidence="2 4" id="KW-0808">Transferase</keyword>
<sequence>MRVVCAPDSFKHALTATQAAAAMADGVRDAWPDADAVELPLSDGGEGFTDALAGALGARIVQVDVLDALGRPARGRFALTGHLAVIEVASAVGLEAVADEDRAIWDADTRGVGQLIAAALDAGATELLIGLGGSATNDAGAGMLSALGVRFLDAAGEPVATTPRGLAELAEVDAAGLDPRLGAVRVRVACDVDTPLTGPRGASAVFGPQKGATAADVPRLDEVLERVAALVSRGRLASQAGAGAAGGLGFALLALLGAELGPGIDLVADLVHLDDRVAGATLVLTGEGSADAQTLAGKAPAGIVAAARRHGVPVAIFAGRVEPEADVLLRDGAVEALITITPAGQPLPEALARAGENLRGAVATHLLHRRA</sequence>
<dbReference type="InterPro" id="IPR018193">
    <property type="entry name" value="Glyc_kinase_flavodox-like_fold"/>
</dbReference>
<evidence type="ECO:0000256" key="1">
    <source>
        <dbReference type="ARBA" id="ARBA00006284"/>
    </source>
</evidence>
<dbReference type="PIRSF" id="PIRSF006078">
    <property type="entry name" value="GlxK"/>
    <property type="match status" value="1"/>
</dbReference>
<reference evidence="5 6" key="1">
    <citation type="submission" date="2020-03" db="EMBL/GenBank/DDBJ databases">
        <title>Propioniciclava sp. nov., isolated from Hydrophilus acuminatus.</title>
        <authorList>
            <person name="Hyun D.-W."/>
            <person name="Bae J.-W."/>
        </authorList>
    </citation>
    <scope>NUCLEOTIDE SEQUENCE [LARGE SCALE GENOMIC DNA]</scope>
    <source>
        <strain evidence="5 6">HDW11</strain>
    </source>
</reference>
<dbReference type="PANTHER" id="PTHR21599:SF0">
    <property type="entry name" value="GLYCERATE KINASE"/>
    <property type="match status" value="1"/>
</dbReference>
<dbReference type="KEGG" id="prv:G7070_00955"/>
<evidence type="ECO:0000256" key="4">
    <source>
        <dbReference type="PIRNR" id="PIRNR006078"/>
    </source>
</evidence>
<dbReference type="SUPFAM" id="SSF110738">
    <property type="entry name" value="Glycerate kinase I"/>
    <property type="match status" value="1"/>
</dbReference>
<dbReference type="EMBL" id="CP049865">
    <property type="protein sequence ID" value="QIK73741.1"/>
    <property type="molecule type" value="Genomic_DNA"/>
</dbReference>
<dbReference type="NCBIfam" id="TIGR00045">
    <property type="entry name" value="glycerate kinase"/>
    <property type="match status" value="1"/>
</dbReference>
<dbReference type="Pfam" id="PF02595">
    <property type="entry name" value="Gly_kinase"/>
    <property type="match status" value="1"/>
</dbReference>
<dbReference type="Proteomes" id="UP000501058">
    <property type="component" value="Chromosome"/>
</dbReference>